<organism evidence="1">
    <name type="scientific">Candidatus Methanogaster sp. ANME-2c ERB4</name>
    <dbReference type="NCBI Taxonomy" id="2759911"/>
    <lineage>
        <taxon>Archaea</taxon>
        <taxon>Methanobacteriati</taxon>
        <taxon>Methanobacteriota</taxon>
        <taxon>Stenosarchaea group</taxon>
        <taxon>Methanomicrobia</taxon>
        <taxon>Methanosarcinales</taxon>
        <taxon>ANME-2 cluster</taxon>
        <taxon>Candidatus Methanogasteraceae</taxon>
        <taxon>Candidatus Methanogaster</taxon>
    </lineage>
</organism>
<name>A0A7G9YGE6_9EURY</name>
<gene>
    <name evidence="1" type="ORF">ONOHIMFI_00006</name>
</gene>
<proteinExistence type="predicted"/>
<sequence>MEILSLYGLKSFWKEIFWFANGNQEKRMPEEFIVAEDLDLAWSNFDPFYPLPAGCPFYMEPEGKPLNRLINALLRTHRQPPKYFFSGHRGCGKSTELNRLAANDDIKRKFFVVKYSVRDVCDVNNLNYVDVLFSIGAQLYLQYEDSGRELRPELMADLEAWRNNIVERVSEEESSFETSVGGGIRGLFISVMAKIRAEDTTRKTIREVIEPRLSELIEKINSIIADIEGREGKNVLVIIDDLDKPNLEQATEIFYNNQTAITQPVCHIVYTVPISMFFSLEFMAIRKTRFRLPNIKLHVKNDRASRYEPGYDLLKTFIFKRMKEDLIEPDAVDLAIEMGAGVFRESARIMQIAADSAIERGRDCITKEDVEKAGQEIRSDFKRTLKTDDYVILKELYEDNAIRGIEKIGHLLHNLSVLEYENGENWCDIHPTLVKILDI</sequence>
<dbReference type="Gene3D" id="3.40.50.300">
    <property type="entry name" value="P-loop containing nucleotide triphosphate hydrolases"/>
    <property type="match status" value="1"/>
</dbReference>
<dbReference type="EMBL" id="MT631240">
    <property type="protein sequence ID" value="QNO47080.1"/>
    <property type="molecule type" value="Genomic_DNA"/>
</dbReference>
<dbReference type="AlphaFoldDB" id="A0A7G9YGE6"/>
<evidence type="ECO:0000313" key="1">
    <source>
        <dbReference type="EMBL" id="QNO47080.1"/>
    </source>
</evidence>
<dbReference type="InterPro" id="IPR027417">
    <property type="entry name" value="P-loop_NTPase"/>
</dbReference>
<accession>A0A7G9YGE6</accession>
<protein>
    <submittedName>
        <fullName evidence="1">Uncharacterized protein</fullName>
    </submittedName>
</protein>
<dbReference type="SUPFAM" id="SSF52540">
    <property type="entry name" value="P-loop containing nucleoside triphosphate hydrolases"/>
    <property type="match status" value="1"/>
</dbReference>
<reference evidence="1" key="1">
    <citation type="submission" date="2020-06" db="EMBL/GenBank/DDBJ databases">
        <title>Unique genomic features of the anaerobic methanotrophic archaea.</title>
        <authorList>
            <person name="Chadwick G.L."/>
            <person name="Skennerton C.T."/>
            <person name="Laso-Perez R."/>
            <person name="Leu A.O."/>
            <person name="Speth D.R."/>
            <person name="Yu H."/>
            <person name="Morgan-Lang C."/>
            <person name="Hatzenpichler R."/>
            <person name="Goudeau D."/>
            <person name="Malmstrom R."/>
            <person name="Brazelton W.J."/>
            <person name="Woyke T."/>
            <person name="Hallam S.J."/>
            <person name="Tyson G.W."/>
            <person name="Wegener G."/>
            <person name="Boetius A."/>
            <person name="Orphan V."/>
        </authorList>
    </citation>
    <scope>NUCLEOTIDE SEQUENCE</scope>
</reference>